<dbReference type="InterPro" id="IPR026816">
    <property type="entry name" value="Flavodoxin_dom"/>
</dbReference>
<dbReference type="InterPro" id="IPR029039">
    <property type="entry name" value="Flavoprotein-like_sf"/>
</dbReference>
<dbReference type="PROSITE" id="PS50902">
    <property type="entry name" value="FLAVODOXIN_LIKE"/>
    <property type="match status" value="1"/>
</dbReference>
<dbReference type="PANTHER" id="PTHR38030">
    <property type="entry name" value="PROTOPORPHYRINOGEN IX DEHYDROGENASE [MENAQUINONE]"/>
    <property type="match status" value="1"/>
</dbReference>
<dbReference type="OrthoDB" id="103611at2157"/>
<reference evidence="2 4" key="1">
    <citation type="journal article" date="2014" name="ISME J.">
        <title>Trehalose/2-sulfotrehalose biosynthesis and glycine-betaine uptake are widely spread mechanisms for osmoadaptation in the Halobacteriales.</title>
        <authorList>
            <person name="Youssef N.H."/>
            <person name="Savage-Ashlock K.N."/>
            <person name="McCully A.L."/>
            <person name="Luedtke B."/>
            <person name="Shaw E.I."/>
            <person name="Hoff W.D."/>
            <person name="Elshahed M.S."/>
        </authorList>
    </citation>
    <scope>NUCLEOTIDE SEQUENCE [LARGE SCALE GENOMIC DNA]</scope>
    <source>
        <strain evidence="2 4">DX253</strain>
    </source>
</reference>
<evidence type="ECO:0000313" key="4">
    <source>
        <dbReference type="Proteomes" id="UP000003751"/>
    </source>
</evidence>
<feature type="domain" description="Flavodoxin-like" evidence="1">
    <location>
        <begin position="4"/>
        <end position="179"/>
    </location>
</feature>
<evidence type="ECO:0000313" key="5">
    <source>
        <dbReference type="Proteomes" id="UP000184203"/>
    </source>
</evidence>
<protein>
    <submittedName>
        <fullName evidence="2">Flavodoxin/nitric oxide synthase</fullName>
    </submittedName>
    <submittedName>
        <fullName evidence="3">Menaquinone-dependent protoporphyrinogen oxidase</fullName>
    </submittedName>
</protein>
<dbReference type="SUPFAM" id="SSF52218">
    <property type="entry name" value="Flavoproteins"/>
    <property type="match status" value="1"/>
</dbReference>
<name>E7QV22_HALPU</name>
<dbReference type="PANTHER" id="PTHR38030:SF2">
    <property type="entry name" value="PROTOPORPHYRINOGEN IX DEHYDROGENASE [QUINONE]"/>
    <property type="match status" value="1"/>
</dbReference>
<dbReference type="GO" id="GO:0070819">
    <property type="term" value="F:menaquinone-dependent protoporphyrinogen oxidase activity"/>
    <property type="evidence" value="ECO:0007669"/>
    <property type="project" value="TreeGrafter"/>
</dbReference>
<dbReference type="EMBL" id="AEMG01000013">
    <property type="protein sequence ID" value="EFW91540.1"/>
    <property type="molecule type" value="Genomic_DNA"/>
</dbReference>
<dbReference type="STRING" id="797209.GCA_000376445_03831"/>
<dbReference type="Gene3D" id="3.40.50.360">
    <property type="match status" value="1"/>
</dbReference>
<organism evidence="2 4">
    <name type="scientific">Haladaptatus paucihalophilus DX253</name>
    <dbReference type="NCBI Taxonomy" id="797209"/>
    <lineage>
        <taxon>Archaea</taxon>
        <taxon>Methanobacteriati</taxon>
        <taxon>Methanobacteriota</taxon>
        <taxon>Stenosarchaea group</taxon>
        <taxon>Halobacteria</taxon>
        <taxon>Halobacteriales</taxon>
        <taxon>Haladaptataceae</taxon>
        <taxon>Haladaptatus</taxon>
    </lineage>
</organism>
<dbReference type="InterPro" id="IPR052200">
    <property type="entry name" value="Protoporphyrinogen_IX_DH"/>
</dbReference>
<evidence type="ECO:0000313" key="2">
    <source>
        <dbReference type="EMBL" id="EFW91540.1"/>
    </source>
</evidence>
<dbReference type="eggNOG" id="arCOG00524">
    <property type="taxonomic scope" value="Archaea"/>
</dbReference>
<evidence type="ECO:0000259" key="1">
    <source>
        <dbReference type="PROSITE" id="PS50902"/>
    </source>
</evidence>
<dbReference type="NCBIfam" id="NF008316">
    <property type="entry name" value="PRK11104.1"/>
    <property type="match status" value="1"/>
</dbReference>
<dbReference type="Proteomes" id="UP000003751">
    <property type="component" value="Unassembled WGS sequence"/>
</dbReference>
<dbReference type="PATRIC" id="fig|797209.4.peg.2616"/>
<dbReference type="Proteomes" id="UP000184203">
    <property type="component" value="Unassembled WGS sequence"/>
</dbReference>
<sequence>MARVLVLYGSTEGQAATVAERVAEVLETSGHDPAVVHIRHRPESFDLMDYDAVVVGASVHMGKHQKYVTRYVKKHADELNRLPSAFFSVSLAAAEGSEEGWEHAREYVAEFLSETGWNPDETAVVPGALKYSQYGTLKRFVMKQIAKRMGGDTDTAHDYEYTDWNEVEGFTADFAGSLE</sequence>
<dbReference type="EMBL" id="FRAN01000005">
    <property type="protein sequence ID" value="SHL25241.1"/>
    <property type="molecule type" value="Genomic_DNA"/>
</dbReference>
<reference evidence="3" key="3">
    <citation type="submission" date="2016-11" db="EMBL/GenBank/DDBJ databases">
        <authorList>
            <person name="Jaros S."/>
            <person name="Januszkiewicz K."/>
            <person name="Wedrychowicz H."/>
        </authorList>
    </citation>
    <scope>NUCLEOTIDE SEQUENCE [LARGE SCALE GENOMIC DNA]</scope>
    <source>
        <strain evidence="3">DX253</strain>
    </source>
</reference>
<dbReference type="AlphaFoldDB" id="E7QV22"/>
<dbReference type="InterPro" id="IPR008254">
    <property type="entry name" value="Flavodoxin/NO_synth"/>
</dbReference>
<reference evidence="5" key="2">
    <citation type="submission" date="2016-11" db="EMBL/GenBank/DDBJ databases">
        <authorList>
            <person name="Varghese N."/>
            <person name="Submissions S."/>
        </authorList>
    </citation>
    <scope>NUCLEOTIDE SEQUENCE [LARGE SCALE GENOMIC DNA]</scope>
    <source>
        <strain evidence="5">DX253</strain>
    </source>
</reference>
<dbReference type="Pfam" id="PF12724">
    <property type="entry name" value="Flavodoxin_5"/>
    <property type="match status" value="1"/>
</dbReference>
<gene>
    <name evidence="3" type="ORF">SAMN05444342_3423</name>
    <name evidence="2" type="ORF">ZOD2009_13291</name>
</gene>
<accession>E7QV22</accession>
<dbReference type="RefSeq" id="WP_007980570.1">
    <property type="nucleotide sequence ID" value="NZ_AEMG01000013.1"/>
</dbReference>
<evidence type="ECO:0000313" key="3">
    <source>
        <dbReference type="EMBL" id="SHL25241.1"/>
    </source>
</evidence>
<dbReference type="GO" id="GO:0010181">
    <property type="term" value="F:FMN binding"/>
    <property type="evidence" value="ECO:0007669"/>
    <property type="project" value="InterPro"/>
</dbReference>
<keyword evidence="5" id="KW-1185">Reference proteome</keyword>
<dbReference type="GO" id="GO:0006783">
    <property type="term" value="P:heme biosynthetic process"/>
    <property type="evidence" value="ECO:0007669"/>
    <property type="project" value="TreeGrafter"/>
</dbReference>
<proteinExistence type="predicted"/>